<evidence type="ECO:0000313" key="2">
    <source>
        <dbReference type="Proteomes" id="UP001054837"/>
    </source>
</evidence>
<feature type="non-terminal residue" evidence="1">
    <location>
        <position position="1"/>
    </location>
</feature>
<dbReference type="Proteomes" id="UP001054837">
    <property type="component" value="Unassembled WGS sequence"/>
</dbReference>
<dbReference type="AlphaFoldDB" id="A0AAV4MRW9"/>
<name>A0AAV4MRW9_9ARAC</name>
<sequence length="41" mass="4690">VQSDMQNSYWYWVPFQVFDLGAKGCESVVPMALLLSEIQLP</sequence>
<comment type="caution">
    <text evidence="1">The sequence shown here is derived from an EMBL/GenBank/DDBJ whole genome shotgun (WGS) entry which is preliminary data.</text>
</comment>
<protein>
    <submittedName>
        <fullName evidence="1">Uncharacterized protein</fullName>
    </submittedName>
</protein>
<evidence type="ECO:0000313" key="1">
    <source>
        <dbReference type="EMBL" id="GIX75232.1"/>
    </source>
</evidence>
<organism evidence="1 2">
    <name type="scientific">Caerostris darwini</name>
    <dbReference type="NCBI Taxonomy" id="1538125"/>
    <lineage>
        <taxon>Eukaryota</taxon>
        <taxon>Metazoa</taxon>
        <taxon>Ecdysozoa</taxon>
        <taxon>Arthropoda</taxon>
        <taxon>Chelicerata</taxon>
        <taxon>Arachnida</taxon>
        <taxon>Araneae</taxon>
        <taxon>Araneomorphae</taxon>
        <taxon>Entelegynae</taxon>
        <taxon>Araneoidea</taxon>
        <taxon>Araneidae</taxon>
        <taxon>Caerostris</taxon>
    </lineage>
</organism>
<reference evidence="1 2" key="1">
    <citation type="submission" date="2021-06" db="EMBL/GenBank/DDBJ databases">
        <title>Caerostris darwini draft genome.</title>
        <authorList>
            <person name="Kono N."/>
            <person name="Arakawa K."/>
        </authorList>
    </citation>
    <scope>NUCLEOTIDE SEQUENCE [LARGE SCALE GENOMIC DNA]</scope>
</reference>
<keyword evidence="2" id="KW-1185">Reference proteome</keyword>
<dbReference type="EMBL" id="BPLQ01000813">
    <property type="protein sequence ID" value="GIX75232.1"/>
    <property type="molecule type" value="Genomic_DNA"/>
</dbReference>
<accession>A0AAV4MRW9</accession>
<proteinExistence type="predicted"/>
<gene>
    <name evidence="1" type="ORF">CDAR_604551</name>
</gene>